<dbReference type="RefSeq" id="WP_182838082.1">
    <property type="nucleotide sequence ID" value="NZ_BAAABQ010000020.1"/>
</dbReference>
<gene>
    <name evidence="2" type="ORF">BC739_004092</name>
</gene>
<comment type="caution">
    <text evidence="2">The sequence shown here is derived from an EMBL/GenBank/DDBJ whole genome shotgun (WGS) entry which is preliminary data.</text>
</comment>
<name>A0ABR6BJP6_9PSEU</name>
<proteinExistence type="predicted"/>
<dbReference type="Proteomes" id="UP000517916">
    <property type="component" value="Unassembled WGS sequence"/>
</dbReference>
<sequence length="618" mass="63900">MSTHLAADPTATGAAVFPARPEWLALSAALADEVPVIADREDLLVTIAPGAGGGAPACFFPARALIELDGTHLGVDPATVTPANYSDRPRYGATWGLLTHECGHAKHTAWDPPQGTPPAVADAAMLLEEPRMEAAQVRRRPDDRHWLRASARDIILADLNPPTDPTRAPHMTKPDAARAAALLLARVDGGILTRAEVAPVARVVEDVLGTDTLAKLRAVWRKALRTADDDGDTMIDLGRQWCAIVGTDPNTPPDPGAAGTPDPTATPDPSGRPNGSGTPSTSGTPSPTGGTPAPSSGSSSDGTPPLSPLAGAIAAALDNVAAKVAREKAPDDPAARAAAANARENTKRTIADDAARKVFGVPPGSRDGRTACTGTRPPTADERTAARVLARALSTAGVRDRVAVKTTSIVPPGRLRMRGALAADAQRAAGAVPTAEPFTRTTHTPVPTPPLRLGIACDVSGTMKWARDHVASAAWILANAARHTTVPAQTATVIFGNRVRPLTLPGQAPAVVTEFASNDNWEDIPTAIDALDGALGLSTPGAARLLVIVSDGQFRDAPRADGQRKLNRLRAGGCAVLWLTTRDTDTPLTGATVHRLTDPTTAAQAIGRAATTALRAAR</sequence>
<organism evidence="2 3">
    <name type="scientific">Kutzneria viridogrisea</name>
    <dbReference type="NCBI Taxonomy" id="47990"/>
    <lineage>
        <taxon>Bacteria</taxon>
        <taxon>Bacillati</taxon>
        <taxon>Actinomycetota</taxon>
        <taxon>Actinomycetes</taxon>
        <taxon>Pseudonocardiales</taxon>
        <taxon>Pseudonocardiaceae</taxon>
        <taxon>Kutzneria</taxon>
    </lineage>
</organism>
<evidence type="ECO:0008006" key="4">
    <source>
        <dbReference type="Google" id="ProtNLM"/>
    </source>
</evidence>
<dbReference type="InterPro" id="IPR036465">
    <property type="entry name" value="vWFA_dom_sf"/>
</dbReference>
<reference evidence="2 3" key="1">
    <citation type="submission" date="2020-08" db="EMBL/GenBank/DDBJ databases">
        <title>Genomic Encyclopedia of Archaeal and Bacterial Type Strains, Phase II (KMG-II): from individual species to whole genera.</title>
        <authorList>
            <person name="Goeker M."/>
        </authorList>
    </citation>
    <scope>NUCLEOTIDE SEQUENCE [LARGE SCALE GENOMIC DNA]</scope>
    <source>
        <strain evidence="2 3">DSM 43850</strain>
    </source>
</reference>
<evidence type="ECO:0000313" key="2">
    <source>
        <dbReference type="EMBL" id="MBA8926886.1"/>
    </source>
</evidence>
<accession>A0ABR6BJP6</accession>
<evidence type="ECO:0000256" key="1">
    <source>
        <dbReference type="SAM" id="MobiDB-lite"/>
    </source>
</evidence>
<feature type="compositionally biased region" description="Basic and acidic residues" evidence="1">
    <location>
        <begin position="325"/>
        <end position="334"/>
    </location>
</feature>
<protein>
    <recommendedName>
        <fullName evidence="4">VWA domain containing CoxE-like protein</fullName>
    </recommendedName>
</protein>
<evidence type="ECO:0000313" key="3">
    <source>
        <dbReference type="Proteomes" id="UP000517916"/>
    </source>
</evidence>
<keyword evidence="3" id="KW-1185">Reference proteome</keyword>
<feature type="compositionally biased region" description="Basic and acidic residues" evidence="1">
    <location>
        <begin position="344"/>
        <end position="356"/>
    </location>
</feature>
<feature type="region of interest" description="Disordered" evidence="1">
    <location>
        <begin position="325"/>
        <end position="382"/>
    </location>
</feature>
<dbReference type="SUPFAM" id="SSF53300">
    <property type="entry name" value="vWA-like"/>
    <property type="match status" value="1"/>
</dbReference>
<dbReference type="EMBL" id="JACJID010000003">
    <property type="protein sequence ID" value="MBA8926886.1"/>
    <property type="molecule type" value="Genomic_DNA"/>
</dbReference>
<feature type="region of interest" description="Disordered" evidence="1">
    <location>
        <begin position="245"/>
        <end position="309"/>
    </location>
</feature>
<feature type="compositionally biased region" description="Low complexity" evidence="1">
    <location>
        <begin position="256"/>
        <end position="309"/>
    </location>
</feature>